<name>A0ABQ6I0I4_9MICO</name>
<evidence type="ECO:0000313" key="3">
    <source>
        <dbReference type="Proteomes" id="UP001157091"/>
    </source>
</evidence>
<feature type="signal peptide" evidence="1">
    <location>
        <begin position="1"/>
        <end position="23"/>
    </location>
</feature>
<organism evidence="2 3">
    <name type="scientific">Luteimicrobium album</name>
    <dbReference type="NCBI Taxonomy" id="1054550"/>
    <lineage>
        <taxon>Bacteria</taxon>
        <taxon>Bacillati</taxon>
        <taxon>Actinomycetota</taxon>
        <taxon>Actinomycetes</taxon>
        <taxon>Micrococcales</taxon>
        <taxon>Luteimicrobium</taxon>
    </lineage>
</organism>
<keyword evidence="3" id="KW-1185">Reference proteome</keyword>
<dbReference type="PROSITE" id="PS51257">
    <property type="entry name" value="PROKAR_LIPOPROTEIN"/>
    <property type="match status" value="1"/>
</dbReference>
<evidence type="ECO:0000313" key="2">
    <source>
        <dbReference type="EMBL" id="GMA24253.1"/>
    </source>
</evidence>
<dbReference type="Proteomes" id="UP001157091">
    <property type="component" value="Unassembled WGS sequence"/>
</dbReference>
<comment type="caution">
    <text evidence="2">The sequence shown here is derived from an EMBL/GenBank/DDBJ whole genome shotgun (WGS) entry which is preliminary data.</text>
</comment>
<gene>
    <name evidence="2" type="ORF">GCM10025864_20120</name>
</gene>
<evidence type="ECO:0000256" key="1">
    <source>
        <dbReference type="SAM" id="SignalP"/>
    </source>
</evidence>
<proteinExistence type="predicted"/>
<protein>
    <submittedName>
        <fullName evidence="2">Uncharacterized protein</fullName>
    </submittedName>
</protein>
<keyword evidence="1" id="KW-0732">Signal</keyword>
<accession>A0ABQ6I0I4</accession>
<feature type="chain" id="PRO_5045669852" evidence="1">
    <location>
        <begin position="24"/>
        <end position="145"/>
    </location>
</feature>
<reference evidence="3" key="1">
    <citation type="journal article" date="2019" name="Int. J. Syst. Evol. Microbiol.">
        <title>The Global Catalogue of Microorganisms (GCM) 10K type strain sequencing project: providing services to taxonomists for standard genome sequencing and annotation.</title>
        <authorList>
            <consortium name="The Broad Institute Genomics Platform"/>
            <consortium name="The Broad Institute Genome Sequencing Center for Infectious Disease"/>
            <person name="Wu L."/>
            <person name="Ma J."/>
        </authorList>
    </citation>
    <scope>NUCLEOTIDE SEQUENCE [LARGE SCALE GENOMIC DNA]</scope>
    <source>
        <strain evidence="3">NBRC 106348</strain>
    </source>
</reference>
<sequence length="145" mass="14758">MRLLPIGRCLLAALLLTAGVLLAACDALDPDPEPSCTPGPLEVSPGTVAPGGQVTVRSGKVSCTIDRGYTHYELHLRSMEDDAVVGTVEVGTHGEFATTVTIPADAHAGDASLVVSGSTYDYCPQHAGPAADCAAYHGDVVVDAG</sequence>
<dbReference type="EMBL" id="BSUK01000001">
    <property type="protein sequence ID" value="GMA24253.1"/>
    <property type="molecule type" value="Genomic_DNA"/>
</dbReference>